<dbReference type="PROSITE" id="PS50048">
    <property type="entry name" value="ZN2_CY6_FUNGAL_2"/>
    <property type="match status" value="1"/>
</dbReference>
<dbReference type="PANTHER" id="PTHR31644">
    <property type="entry name" value="TRANSCRIPTIONAL ACTIVATOR ARO80-RELATED"/>
    <property type="match status" value="1"/>
</dbReference>
<dbReference type="InterPro" id="IPR052780">
    <property type="entry name" value="AAA_Catabolism_Regulators"/>
</dbReference>
<dbReference type="GO" id="GO:0008270">
    <property type="term" value="F:zinc ion binding"/>
    <property type="evidence" value="ECO:0007669"/>
    <property type="project" value="InterPro"/>
</dbReference>
<dbReference type="Proteomes" id="UP000038010">
    <property type="component" value="Unassembled WGS sequence"/>
</dbReference>
<evidence type="ECO:0000256" key="1">
    <source>
        <dbReference type="ARBA" id="ARBA00023015"/>
    </source>
</evidence>
<keyword evidence="8" id="KW-1185">Reference proteome</keyword>
<evidence type="ECO:0000256" key="3">
    <source>
        <dbReference type="ARBA" id="ARBA00023163"/>
    </source>
</evidence>
<dbReference type="VEuPathDB" id="FungiDB:AB675_4250"/>
<keyword evidence="1" id="KW-0805">Transcription regulation</keyword>
<feature type="region of interest" description="Disordered" evidence="5">
    <location>
        <begin position="46"/>
        <end position="72"/>
    </location>
</feature>
<feature type="domain" description="Zn(2)-C6 fungal-type" evidence="6">
    <location>
        <begin position="4"/>
        <end position="37"/>
    </location>
</feature>
<evidence type="ECO:0000256" key="5">
    <source>
        <dbReference type="SAM" id="MobiDB-lite"/>
    </source>
</evidence>
<evidence type="ECO:0000313" key="7">
    <source>
        <dbReference type="EMBL" id="KPI38589.1"/>
    </source>
</evidence>
<protein>
    <recommendedName>
        <fullName evidence="6">Zn(2)-C6 fungal-type domain-containing protein</fullName>
    </recommendedName>
</protein>
<comment type="caution">
    <text evidence="7">The sequence shown here is derived from an EMBL/GenBank/DDBJ whole genome shotgun (WGS) entry which is preliminary data.</text>
</comment>
<gene>
    <name evidence="7" type="ORF">AB675_4250</name>
</gene>
<keyword evidence="4" id="KW-0539">Nucleus</keyword>
<dbReference type="CDD" id="cd00067">
    <property type="entry name" value="GAL4"/>
    <property type="match status" value="1"/>
</dbReference>
<proteinExistence type="predicted"/>
<evidence type="ECO:0000256" key="2">
    <source>
        <dbReference type="ARBA" id="ARBA00023125"/>
    </source>
</evidence>
<dbReference type="GO" id="GO:0000981">
    <property type="term" value="F:DNA-binding transcription factor activity, RNA polymerase II-specific"/>
    <property type="evidence" value="ECO:0007669"/>
    <property type="project" value="InterPro"/>
</dbReference>
<dbReference type="RefSeq" id="XP_017998552.1">
    <property type="nucleotide sequence ID" value="XM_018144377.1"/>
</dbReference>
<dbReference type="AlphaFoldDB" id="A0A0N0NL39"/>
<evidence type="ECO:0000259" key="6">
    <source>
        <dbReference type="PROSITE" id="PS50048"/>
    </source>
</evidence>
<reference evidence="7 8" key="1">
    <citation type="submission" date="2015-06" db="EMBL/GenBank/DDBJ databases">
        <title>Draft genome of the ant-associated black yeast Phialophora attae CBS 131958.</title>
        <authorList>
            <person name="Moreno L.F."/>
            <person name="Stielow B.J."/>
            <person name="de Hoog S."/>
            <person name="Vicente V.A."/>
            <person name="Weiss V.A."/>
            <person name="de Vries M."/>
            <person name="Cruz L.M."/>
            <person name="Souza E.M."/>
        </authorList>
    </citation>
    <scope>NUCLEOTIDE SEQUENCE [LARGE SCALE GENOMIC DNA]</scope>
    <source>
        <strain evidence="7 8">CBS 131958</strain>
    </source>
</reference>
<evidence type="ECO:0000313" key="8">
    <source>
        <dbReference type="Proteomes" id="UP000038010"/>
    </source>
</evidence>
<dbReference type="Gene3D" id="4.10.240.10">
    <property type="entry name" value="Zn(2)-C6 fungal-type DNA-binding domain"/>
    <property type="match status" value="1"/>
</dbReference>
<dbReference type="SUPFAM" id="SSF57701">
    <property type="entry name" value="Zn2/Cys6 DNA-binding domain"/>
    <property type="match status" value="1"/>
</dbReference>
<feature type="compositionally biased region" description="Polar residues" evidence="5">
    <location>
        <begin position="52"/>
        <end position="71"/>
    </location>
</feature>
<sequence length="229" mass="25491">MAHACLQCRERKLKCARDGDYDQPCRRCRRESKRCRLPPVKRKRYDLDYPVSPNNDHQGPTSMSRETSASVSAGRYPQNLSTNNGIGHEYAFPHQQFNYPALPSNPSVSYNDDMLAESGDYMFSLEAAHFWDLMPVTYSETMADLSQAYQNQYFAPAKVSPANLSTEGSSYGSASYDGLASTYSVPQEVAKPIATSHATASRTTVPVSSGPIHITGWRPKTSSNFIRSR</sequence>
<keyword evidence="2" id="KW-0238">DNA-binding</keyword>
<evidence type="ECO:0000256" key="4">
    <source>
        <dbReference type="ARBA" id="ARBA00023242"/>
    </source>
</evidence>
<dbReference type="EMBL" id="LFJN01000018">
    <property type="protein sequence ID" value="KPI38589.1"/>
    <property type="molecule type" value="Genomic_DNA"/>
</dbReference>
<organism evidence="7 8">
    <name type="scientific">Cyphellophora attinorum</name>
    <dbReference type="NCBI Taxonomy" id="1664694"/>
    <lineage>
        <taxon>Eukaryota</taxon>
        <taxon>Fungi</taxon>
        <taxon>Dikarya</taxon>
        <taxon>Ascomycota</taxon>
        <taxon>Pezizomycotina</taxon>
        <taxon>Eurotiomycetes</taxon>
        <taxon>Chaetothyriomycetidae</taxon>
        <taxon>Chaetothyriales</taxon>
        <taxon>Cyphellophoraceae</taxon>
        <taxon>Cyphellophora</taxon>
    </lineage>
</organism>
<dbReference type="GO" id="GO:0003677">
    <property type="term" value="F:DNA binding"/>
    <property type="evidence" value="ECO:0007669"/>
    <property type="project" value="UniProtKB-KW"/>
</dbReference>
<dbReference type="Pfam" id="PF00172">
    <property type="entry name" value="Zn_clus"/>
    <property type="match status" value="1"/>
</dbReference>
<dbReference type="InterPro" id="IPR036864">
    <property type="entry name" value="Zn2-C6_fun-type_DNA-bd_sf"/>
</dbReference>
<keyword evidence="3" id="KW-0804">Transcription</keyword>
<accession>A0A0N0NL39</accession>
<name>A0A0N0NL39_9EURO</name>
<dbReference type="InterPro" id="IPR001138">
    <property type="entry name" value="Zn2Cys6_DnaBD"/>
</dbReference>
<dbReference type="PROSITE" id="PS00463">
    <property type="entry name" value="ZN2_CY6_FUNGAL_1"/>
    <property type="match status" value="1"/>
</dbReference>
<dbReference type="GO" id="GO:0005634">
    <property type="term" value="C:nucleus"/>
    <property type="evidence" value="ECO:0007669"/>
    <property type="project" value="TreeGrafter"/>
</dbReference>
<dbReference type="GeneID" id="28736257"/>